<dbReference type="CDD" id="cd04187">
    <property type="entry name" value="DPM1_like_bac"/>
    <property type="match status" value="1"/>
</dbReference>
<reference evidence="12" key="1">
    <citation type="submission" date="2014-12" db="EMBL/GenBank/DDBJ databases">
        <title>Genome sequence of Clostridium beijerinckii strain 59B.</title>
        <authorList>
            <person name="Little G.T."/>
            <person name="Minton N.P."/>
        </authorList>
    </citation>
    <scope>NUCLEOTIDE SEQUENCE [LARGE SCALE GENOMIC DNA]</scope>
    <source>
        <strain evidence="12">59B</strain>
    </source>
</reference>
<name>A0A0B5QBY0_CLOBE</name>
<keyword evidence="2" id="KW-1003">Cell membrane</keyword>
<evidence type="ECO:0000313" key="11">
    <source>
        <dbReference type="EMBL" id="AJG98465.1"/>
    </source>
</evidence>
<feature type="transmembrane region" description="Helical" evidence="9">
    <location>
        <begin position="262"/>
        <end position="290"/>
    </location>
</feature>
<dbReference type="PANTHER" id="PTHR48090">
    <property type="entry name" value="UNDECAPRENYL-PHOSPHATE 4-DEOXY-4-FORMAMIDO-L-ARABINOSE TRANSFERASE-RELATED"/>
    <property type="match status" value="1"/>
</dbReference>
<dbReference type="STRING" id="1520.LF65_01864"/>
<sequence length="328" mass="37563">MNDKTVYSVIVPLYNEELVINQSYKRLKEVMDSTNESYEIVFVNDGSKDRTREIAEEICSRDENIKLINFSRNFGHQAAITAGMDLALGDAIIVIDADLQDPPEVMLKMIEKWKEGYEVVYGKRVKREGETFFKKFTARVYYRLLRSMTTVDVPVDAGDFRLIDRKVCNTLIALPERNRYVRGLVSWVGYKQTYVEFIRQERFAGETKYPLKKMFKLACDGITALSYKPLIIAGHFGILALLVGIILMFVDITKAIINKSSVLNFTMMIGINMMMFGVVLGCIGIMGQYIGRIFDESKGRPIYVISSTTNYNRSSKKYNIINLEKKTL</sequence>
<keyword evidence="6 9" id="KW-1133">Transmembrane helix</keyword>
<dbReference type="Pfam" id="PF00535">
    <property type="entry name" value="Glycos_transf_2"/>
    <property type="match status" value="1"/>
</dbReference>
<dbReference type="FunFam" id="3.90.550.10:FF:000079">
    <property type="entry name" value="Probable glycosyl transferase"/>
    <property type="match status" value="1"/>
</dbReference>
<organism evidence="11 12">
    <name type="scientific">Clostridium beijerinckii</name>
    <name type="common">Clostridium MP</name>
    <dbReference type="NCBI Taxonomy" id="1520"/>
    <lineage>
        <taxon>Bacteria</taxon>
        <taxon>Bacillati</taxon>
        <taxon>Bacillota</taxon>
        <taxon>Clostridia</taxon>
        <taxon>Eubacteriales</taxon>
        <taxon>Clostridiaceae</taxon>
        <taxon>Clostridium</taxon>
    </lineage>
</organism>
<evidence type="ECO:0000313" key="12">
    <source>
        <dbReference type="Proteomes" id="UP000031866"/>
    </source>
</evidence>
<evidence type="ECO:0000256" key="5">
    <source>
        <dbReference type="ARBA" id="ARBA00022692"/>
    </source>
</evidence>
<evidence type="ECO:0000256" key="3">
    <source>
        <dbReference type="ARBA" id="ARBA00022676"/>
    </source>
</evidence>
<dbReference type="OrthoDB" id="9807778at2"/>
<protein>
    <submittedName>
        <fullName evidence="11">Glycosyltransferase</fullName>
    </submittedName>
</protein>
<comment type="subcellular location">
    <subcellularLocation>
        <location evidence="1">Cell membrane</location>
        <topology evidence="1">Multi-pass membrane protein</topology>
    </subcellularLocation>
</comment>
<dbReference type="InterPro" id="IPR050256">
    <property type="entry name" value="Glycosyltransferase_2"/>
</dbReference>
<evidence type="ECO:0000256" key="2">
    <source>
        <dbReference type="ARBA" id="ARBA00022475"/>
    </source>
</evidence>
<keyword evidence="3" id="KW-0328">Glycosyltransferase</keyword>
<keyword evidence="5 9" id="KW-0812">Transmembrane</keyword>
<gene>
    <name evidence="11" type="ORF">LF65_01864</name>
</gene>
<dbReference type="Proteomes" id="UP000031866">
    <property type="component" value="Chromosome"/>
</dbReference>
<evidence type="ECO:0000256" key="6">
    <source>
        <dbReference type="ARBA" id="ARBA00022989"/>
    </source>
</evidence>
<feature type="transmembrane region" description="Helical" evidence="9">
    <location>
        <begin position="230"/>
        <end position="250"/>
    </location>
</feature>
<evidence type="ECO:0000256" key="9">
    <source>
        <dbReference type="SAM" id="Phobius"/>
    </source>
</evidence>
<dbReference type="AlphaFoldDB" id="A0A0B5QBY0"/>
<dbReference type="RefSeq" id="WP_041895760.1">
    <property type="nucleotide sequence ID" value="NZ_CP010086.2"/>
</dbReference>
<accession>A0A0B5QBY0</accession>
<evidence type="ECO:0000256" key="4">
    <source>
        <dbReference type="ARBA" id="ARBA00022679"/>
    </source>
</evidence>
<dbReference type="PANTHER" id="PTHR48090:SF1">
    <property type="entry name" value="PROPHAGE BACTOPRENOL GLUCOSYL TRANSFERASE HOMOLOG"/>
    <property type="match status" value="1"/>
</dbReference>
<keyword evidence="7 9" id="KW-0472">Membrane</keyword>
<dbReference type="GO" id="GO:0005886">
    <property type="term" value="C:plasma membrane"/>
    <property type="evidence" value="ECO:0007669"/>
    <property type="project" value="UniProtKB-SubCell"/>
</dbReference>
<evidence type="ECO:0000259" key="10">
    <source>
        <dbReference type="Pfam" id="PF00535"/>
    </source>
</evidence>
<comment type="similarity">
    <text evidence="8">Belongs to the glycosyltransferase 2 family. GtrB subfamily.</text>
</comment>
<dbReference type="KEGG" id="cbei:LF65_01864"/>
<evidence type="ECO:0000256" key="8">
    <source>
        <dbReference type="ARBA" id="ARBA00038152"/>
    </source>
</evidence>
<evidence type="ECO:0000256" key="7">
    <source>
        <dbReference type="ARBA" id="ARBA00023136"/>
    </source>
</evidence>
<dbReference type="SUPFAM" id="SSF53448">
    <property type="entry name" value="Nucleotide-diphospho-sugar transferases"/>
    <property type="match status" value="1"/>
</dbReference>
<dbReference type="InterPro" id="IPR029044">
    <property type="entry name" value="Nucleotide-diphossugar_trans"/>
</dbReference>
<dbReference type="EMBL" id="CP010086">
    <property type="protein sequence ID" value="AJG98465.1"/>
    <property type="molecule type" value="Genomic_DNA"/>
</dbReference>
<evidence type="ECO:0000256" key="1">
    <source>
        <dbReference type="ARBA" id="ARBA00004651"/>
    </source>
</evidence>
<proteinExistence type="inferred from homology"/>
<dbReference type="GO" id="GO:0016757">
    <property type="term" value="F:glycosyltransferase activity"/>
    <property type="evidence" value="ECO:0007669"/>
    <property type="project" value="UniProtKB-KW"/>
</dbReference>
<dbReference type="InterPro" id="IPR001173">
    <property type="entry name" value="Glyco_trans_2-like"/>
</dbReference>
<keyword evidence="4 11" id="KW-0808">Transferase</keyword>
<dbReference type="Gene3D" id="3.90.550.10">
    <property type="entry name" value="Spore Coat Polysaccharide Biosynthesis Protein SpsA, Chain A"/>
    <property type="match status" value="1"/>
</dbReference>
<feature type="domain" description="Glycosyltransferase 2-like" evidence="10">
    <location>
        <begin position="8"/>
        <end position="170"/>
    </location>
</feature>